<dbReference type="EMBL" id="BHZE01000025">
    <property type="protein sequence ID" value="GCD78529.1"/>
    <property type="molecule type" value="Genomic_DNA"/>
</dbReference>
<proteinExistence type="predicted"/>
<comment type="caution">
    <text evidence="3">The sequence shown here is derived from an EMBL/GenBank/DDBJ whole genome shotgun (WGS) entry which is preliminary data.</text>
</comment>
<dbReference type="InterPro" id="IPR050553">
    <property type="entry name" value="Thioredoxin_ResA/DsbE_sf"/>
</dbReference>
<evidence type="ECO:0000259" key="2">
    <source>
        <dbReference type="PROSITE" id="PS51352"/>
    </source>
</evidence>
<organism evidence="3 4">
    <name type="scientific">Thermaurantimonas aggregans</name>
    <dbReference type="NCBI Taxonomy" id="2173829"/>
    <lineage>
        <taxon>Bacteria</taxon>
        <taxon>Pseudomonadati</taxon>
        <taxon>Bacteroidota</taxon>
        <taxon>Flavobacteriia</taxon>
        <taxon>Flavobacteriales</taxon>
        <taxon>Schleiferiaceae</taxon>
        <taxon>Thermaurantimonas</taxon>
    </lineage>
</organism>
<dbReference type="InterPro" id="IPR013766">
    <property type="entry name" value="Thioredoxin_domain"/>
</dbReference>
<evidence type="ECO:0000313" key="4">
    <source>
        <dbReference type="Proteomes" id="UP000286715"/>
    </source>
</evidence>
<dbReference type="GO" id="GO:0016491">
    <property type="term" value="F:oxidoreductase activity"/>
    <property type="evidence" value="ECO:0007669"/>
    <property type="project" value="InterPro"/>
</dbReference>
<dbReference type="InterPro" id="IPR036249">
    <property type="entry name" value="Thioredoxin-like_sf"/>
</dbReference>
<evidence type="ECO:0000313" key="3">
    <source>
        <dbReference type="EMBL" id="GCD78529.1"/>
    </source>
</evidence>
<gene>
    <name evidence="3" type="ORF">JCM31826_20110</name>
</gene>
<dbReference type="SUPFAM" id="SSF52833">
    <property type="entry name" value="Thioredoxin-like"/>
    <property type="match status" value="1"/>
</dbReference>
<feature type="chain" id="PRO_5019301021" description="Thioredoxin domain-containing protein" evidence="1">
    <location>
        <begin position="19"/>
        <end position="397"/>
    </location>
</feature>
<keyword evidence="1" id="KW-0732">Signal</keyword>
<dbReference type="InterPro" id="IPR013740">
    <property type="entry name" value="Redoxin"/>
</dbReference>
<feature type="signal peptide" evidence="1">
    <location>
        <begin position="1"/>
        <end position="18"/>
    </location>
</feature>
<keyword evidence="4" id="KW-1185">Reference proteome</keyword>
<dbReference type="RefSeq" id="WP_124398583.1">
    <property type="nucleotide sequence ID" value="NZ_BHZE01000025.1"/>
</dbReference>
<evidence type="ECO:0000256" key="1">
    <source>
        <dbReference type="SAM" id="SignalP"/>
    </source>
</evidence>
<dbReference type="CDD" id="cd02966">
    <property type="entry name" value="TlpA_like_family"/>
    <property type="match status" value="1"/>
</dbReference>
<dbReference type="OrthoDB" id="616241at2"/>
<feature type="domain" description="Thioredoxin" evidence="2">
    <location>
        <begin position="234"/>
        <end position="393"/>
    </location>
</feature>
<accession>A0A401XND9</accession>
<dbReference type="Pfam" id="PF08534">
    <property type="entry name" value="Redoxin"/>
    <property type="match status" value="1"/>
</dbReference>
<dbReference type="PANTHER" id="PTHR42852:SF17">
    <property type="entry name" value="THIOREDOXIN-LIKE PROTEIN HI_1115"/>
    <property type="match status" value="1"/>
</dbReference>
<dbReference type="AlphaFoldDB" id="A0A401XND9"/>
<dbReference type="PROSITE" id="PS51352">
    <property type="entry name" value="THIOREDOXIN_2"/>
    <property type="match status" value="1"/>
</dbReference>
<name>A0A401XND9_9FLAO</name>
<sequence length="397" mass="44857">MNKLFSLLFTALSFSASAQLIYIGELEMNGETPLRFNAIIKPFKNSVELNIINSQDTIKLVGKPIPGTQTWRFDFPVFNTHIRLRRLLKHWVGTFIDDDKGDTIPVVFKPASKETPRYNLSNMQAVENRFQITFEPGTSNERVAVLEYFPYTKSEIRGSILTTAGDYRFLQGSVSSDSLIMSTFDGKFAYVFVARLQGDSIFGYQFYTKANPRQFKGVKSNAARLPDPKALTQVKNDAGKIRFSLPDTEGKIVEFNANDPGAKLTFITIGGSWCPNCMDEARFLNQLYQKYNDRGVKIIGVYFEYTDKESVALPILKRMATQLKLEFPILYGGSVRQQAAARVFPQIQKVLAYPTLIALDAQGNILKTYTGFYGPGTSLFADYEREMIEWIEQVVGD</sequence>
<dbReference type="PANTHER" id="PTHR42852">
    <property type="entry name" value="THIOL:DISULFIDE INTERCHANGE PROTEIN DSBE"/>
    <property type="match status" value="1"/>
</dbReference>
<dbReference type="Proteomes" id="UP000286715">
    <property type="component" value="Unassembled WGS sequence"/>
</dbReference>
<dbReference type="Gene3D" id="3.40.30.10">
    <property type="entry name" value="Glutaredoxin"/>
    <property type="match status" value="1"/>
</dbReference>
<protein>
    <recommendedName>
        <fullName evidence="2">Thioredoxin domain-containing protein</fullName>
    </recommendedName>
</protein>
<reference evidence="3 4" key="1">
    <citation type="submission" date="2018-11" db="EMBL/GenBank/DDBJ databases">
        <title>Schleiferia aggregans sp. nov., a moderately thermophilic heterotrophic bacterium isolated from microbial mats at a terrestrial hot spring.</title>
        <authorList>
            <person name="Iino T."/>
            <person name="Ohkuma M."/>
            <person name="Haruta S."/>
        </authorList>
    </citation>
    <scope>NUCLEOTIDE SEQUENCE [LARGE SCALE GENOMIC DNA]</scope>
    <source>
        <strain evidence="3 4">LA</strain>
    </source>
</reference>